<reference evidence="1 2" key="1">
    <citation type="submission" date="2016-10" db="EMBL/GenBank/DDBJ databases">
        <authorList>
            <person name="de Groot N.N."/>
        </authorList>
    </citation>
    <scope>NUCLEOTIDE SEQUENCE [LARGE SCALE GENOMIC DNA]</scope>
    <source>
        <strain evidence="1 2">LMG 27731</strain>
    </source>
</reference>
<sequence>MHLHFSFSRTVQAHSLRVPFPVLWNPHLGAHAVAAEVTLKRTAPGLGWVVPAETLFSVDLAPGIEGCAAGTLTLELFDSGVHSAPDWTSLHAAYWTRSSLFGRALAQQMFIAPAYPWNIAEVSRTLGEDIRTVQMRLFREAYSFTSTLRRCRMLRVLLSTLSKDAPSPKLPATALAGSAQQMDSLFEAVHQTRLSTIERSRLPTAHDIGIKSPVVPGTGFA</sequence>
<evidence type="ECO:0000313" key="2">
    <source>
        <dbReference type="Proteomes" id="UP000198844"/>
    </source>
</evidence>
<name>A0A1I7ELV7_9BURK</name>
<evidence type="ECO:0000313" key="1">
    <source>
        <dbReference type="EMBL" id="SFU24887.1"/>
    </source>
</evidence>
<accession>A0A1I7ELV7</accession>
<protein>
    <submittedName>
        <fullName evidence="1">Uncharacterized protein</fullName>
    </submittedName>
</protein>
<gene>
    <name evidence="1" type="ORF">SAMN05192563_103083</name>
</gene>
<organism evidence="1 2">
    <name type="scientific">Paraburkholderia aspalathi</name>
    <dbReference type="NCBI Taxonomy" id="1324617"/>
    <lineage>
        <taxon>Bacteria</taxon>
        <taxon>Pseudomonadati</taxon>
        <taxon>Pseudomonadota</taxon>
        <taxon>Betaproteobacteria</taxon>
        <taxon>Burkholderiales</taxon>
        <taxon>Burkholderiaceae</taxon>
        <taxon>Paraburkholderia</taxon>
    </lineage>
</organism>
<dbReference type="EMBL" id="FPBH01000030">
    <property type="protein sequence ID" value="SFU24887.1"/>
    <property type="molecule type" value="Genomic_DNA"/>
</dbReference>
<dbReference type="Proteomes" id="UP000198844">
    <property type="component" value="Unassembled WGS sequence"/>
</dbReference>
<dbReference type="AlphaFoldDB" id="A0A1I7ELV7"/>
<proteinExistence type="predicted"/>